<dbReference type="AlphaFoldDB" id="A0A2U2DUX7"/>
<protein>
    <submittedName>
        <fullName evidence="2">Cell wall anchor protein</fullName>
    </submittedName>
</protein>
<name>A0A2U2DUX7_9HYPH</name>
<gene>
    <name evidence="2" type="ORF">DEM27_05610</name>
</gene>
<evidence type="ECO:0000256" key="1">
    <source>
        <dbReference type="SAM" id="SignalP"/>
    </source>
</evidence>
<keyword evidence="3" id="KW-1185">Reference proteome</keyword>
<comment type="caution">
    <text evidence="2">The sequence shown here is derived from an EMBL/GenBank/DDBJ whole genome shotgun (WGS) entry which is preliminary data.</text>
</comment>
<organism evidence="2 3">
    <name type="scientific">Metarhizobium album</name>
    <dbReference type="NCBI Taxonomy" id="2182425"/>
    <lineage>
        <taxon>Bacteria</taxon>
        <taxon>Pseudomonadati</taxon>
        <taxon>Pseudomonadota</taxon>
        <taxon>Alphaproteobacteria</taxon>
        <taxon>Hyphomicrobiales</taxon>
        <taxon>Rhizobiaceae</taxon>
        <taxon>Metarhizobium</taxon>
    </lineage>
</organism>
<dbReference type="Proteomes" id="UP000245252">
    <property type="component" value="Unassembled WGS sequence"/>
</dbReference>
<proteinExistence type="predicted"/>
<evidence type="ECO:0000313" key="2">
    <source>
        <dbReference type="EMBL" id="PWE57118.1"/>
    </source>
</evidence>
<keyword evidence="1" id="KW-0732">Signal</keyword>
<dbReference type="OrthoDB" id="8402426at2"/>
<evidence type="ECO:0000313" key="3">
    <source>
        <dbReference type="Proteomes" id="UP000245252"/>
    </source>
</evidence>
<feature type="signal peptide" evidence="1">
    <location>
        <begin position="1"/>
        <end position="22"/>
    </location>
</feature>
<sequence length="107" mass="11254">MRILHTMLAFALACLLTSCATASIDGTIQRSLPKTCQLIETAHLAFTTVALTGNIKASTVRKEQAAYDGASVICADPSSVTAGNALILAAQTYLVISTALKEARNER</sequence>
<dbReference type="EMBL" id="QFBC01000002">
    <property type="protein sequence ID" value="PWE57118.1"/>
    <property type="molecule type" value="Genomic_DNA"/>
</dbReference>
<feature type="chain" id="PRO_5015563897" evidence="1">
    <location>
        <begin position="23"/>
        <end position="107"/>
    </location>
</feature>
<reference evidence="2 3" key="1">
    <citation type="submission" date="2018-05" db="EMBL/GenBank/DDBJ databases">
        <title>The draft genome of strain NS-104.</title>
        <authorList>
            <person name="Hang P."/>
            <person name="Jiang J."/>
        </authorList>
    </citation>
    <scope>NUCLEOTIDE SEQUENCE [LARGE SCALE GENOMIC DNA]</scope>
    <source>
        <strain evidence="2 3">NS-104</strain>
    </source>
</reference>
<accession>A0A2U2DUX7</accession>
<dbReference type="PROSITE" id="PS51257">
    <property type="entry name" value="PROKAR_LIPOPROTEIN"/>
    <property type="match status" value="1"/>
</dbReference>